<keyword evidence="1" id="KW-1133">Transmembrane helix</keyword>
<organism evidence="2">
    <name type="scientific">Lepeophtheirus salmonis</name>
    <name type="common">Salmon louse</name>
    <name type="synonym">Caligus salmonis</name>
    <dbReference type="NCBI Taxonomy" id="72036"/>
    <lineage>
        <taxon>Eukaryota</taxon>
        <taxon>Metazoa</taxon>
        <taxon>Ecdysozoa</taxon>
        <taxon>Arthropoda</taxon>
        <taxon>Crustacea</taxon>
        <taxon>Multicrustacea</taxon>
        <taxon>Hexanauplia</taxon>
        <taxon>Copepoda</taxon>
        <taxon>Siphonostomatoida</taxon>
        <taxon>Caligidae</taxon>
        <taxon>Lepeophtheirus</taxon>
    </lineage>
</organism>
<dbReference type="EMBL" id="HACA01000251">
    <property type="protein sequence ID" value="CDW17612.1"/>
    <property type="molecule type" value="Transcribed_RNA"/>
</dbReference>
<keyword evidence="1" id="KW-0472">Membrane</keyword>
<protein>
    <submittedName>
        <fullName evidence="2">Uncharacterized protein</fullName>
    </submittedName>
</protein>
<reference evidence="2" key="1">
    <citation type="submission" date="2014-05" db="EMBL/GenBank/DDBJ databases">
        <authorList>
            <person name="Chronopoulou M."/>
        </authorList>
    </citation>
    <scope>NUCLEOTIDE SEQUENCE</scope>
    <source>
        <tissue evidence="2">Whole organism</tissue>
    </source>
</reference>
<evidence type="ECO:0000313" key="2">
    <source>
        <dbReference type="EMBL" id="CDW17612.1"/>
    </source>
</evidence>
<name>A0A0K2SW57_LEPSM</name>
<evidence type="ECO:0000256" key="1">
    <source>
        <dbReference type="SAM" id="Phobius"/>
    </source>
</evidence>
<sequence length="58" mass="6829">MGYLCSFISIFFNSRCYYELSTYMTCYQCSSCAHQWFVLSVVVFFSPLIIIDLFVDIL</sequence>
<keyword evidence="1" id="KW-0812">Transmembrane</keyword>
<proteinExistence type="predicted"/>
<dbReference type="AlphaFoldDB" id="A0A0K2SW57"/>
<feature type="transmembrane region" description="Helical" evidence="1">
    <location>
        <begin position="36"/>
        <end position="55"/>
    </location>
</feature>
<accession>A0A0K2SW57</accession>